<dbReference type="Gene3D" id="3.30.450.180">
    <property type="match status" value="1"/>
</dbReference>
<keyword evidence="3" id="KW-1185">Reference proteome</keyword>
<evidence type="ECO:0000313" key="2">
    <source>
        <dbReference type="EMBL" id="TQM11729.1"/>
    </source>
</evidence>
<comment type="caution">
    <text evidence="2">The sequence shown here is derived from an EMBL/GenBank/DDBJ whole genome shotgun (WGS) entry which is preliminary data.</text>
</comment>
<dbReference type="Pfam" id="PF17765">
    <property type="entry name" value="MLTR_LBD"/>
    <property type="match status" value="1"/>
</dbReference>
<gene>
    <name evidence="2" type="ORF">FB558_4299</name>
</gene>
<proteinExistence type="predicted"/>
<dbReference type="InterPro" id="IPR001387">
    <property type="entry name" value="Cro/C1-type_HTH"/>
</dbReference>
<name>A0A543DR06_9PSEU</name>
<dbReference type="InterPro" id="IPR010982">
    <property type="entry name" value="Lambda_DNA-bd_dom_sf"/>
</dbReference>
<dbReference type="Pfam" id="PF13560">
    <property type="entry name" value="HTH_31"/>
    <property type="match status" value="1"/>
</dbReference>
<dbReference type="PANTHER" id="PTHR35010">
    <property type="entry name" value="BLL4672 PROTEIN-RELATED"/>
    <property type="match status" value="1"/>
</dbReference>
<dbReference type="Gene3D" id="1.10.260.40">
    <property type="entry name" value="lambda repressor-like DNA-binding domains"/>
    <property type="match status" value="1"/>
</dbReference>
<organism evidence="2 3">
    <name type="scientific">Pseudonocardia kunmingensis</name>
    <dbReference type="NCBI Taxonomy" id="630975"/>
    <lineage>
        <taxon>Bacteria</taxon>
        <taxon>Bacillati</taxon>
        <taxon>Actinomycetota</taxon>
        <taxon>Actinomycetes</taxon>
        <taxon>Pseudonocardiales</taxon>
        <taxon>Pseudonocardiaceae</taxon>
        <taxon>Pseudonocardia</taxon>
    </lineage>
</organism>
<evidence type="ECO:0000313" key="3">
    <source>
        <dbReference type="Proteomes" id="UP000315677"/>
    </source>
</evidence>
<dbReference type="PROSITE" id="PS50943">
    <property type="entry name" value="HTH_CROC1"/>
    <property type="match status" value="1"/>
</dbReference>
<protein>
    <submittedName>
        <fullName evidence="2">Helix-turn-helix protein</fullName>
    </submittedName>
</protein>
<accession>A0A543DR06</accession>
<dbReference type="SMART" id="SM00530">
    <property type="entry name" value="HTH_XRE"/>
    <property type="match status" value="1"/>
</dbReference>
<dbReference type="RefSeq" id="WP_142056081.1">
    <property type="nucleotide sequence ID" value="NZ_VFPA01000002.1"/>
</dbReference>
<dbReference type="CDD" id="cd00093">
    <property type="entry name" value="HTH_XRE"/>
    <property type="match status" value="1"/>
</dbReference>
<dbReference type="AlphaFoldDB" id="A0A543DR06"/>
<evidence type="ECO:0000259" key="1">
    <source>
        <dbReference type="PROSITE" id="PS50943"/>
    </source>
</evidence>
<dbReference type="GO" id="GO:0003677">
    <property type="term" value="F:DNA binding"/>
    <property type="evidence" value="ECO:0007669"/>
    <property type="project" value="InterPro"/>
</dbReference>
<reference evidence="2 3" key="1">
    <citation type="submission" date="2019-06" db="EMBL/GenBank/DDBJ databases">
        <title>Sequencing the genomes of 1000 actinobacteria strains.</title>
        <authorList>
            <person name="Klenk H.-P."/>
        </authorList>
    </citation>
    <scope>NUCLEOTIDE SEQUENCE [LARGE SCALE GENOMIC DNA]</scope>
    <source>
        <strain evidence="2 3">DSM 45301</strain>
    </source>
</reference>
<feature type="domain" description="HTH cro/C1-type" evidence="1">
    <location>
        <begin position="33"/>
        <end position="84"/>
    </location>
</feature>
<dbReference type="EMBL" id="VFPA01000002">
    <property type="protein sequence ID" value="TQM11729.1"/>
    <property type="molecule type" value="Genomic_DNA"/>
</dbReference>
<sequence length="292" mass="31780">MSTTDDAGLGGFLRARRAQVGPADVGLEAGGPRRVQGLRREELALLAGISTDYYVRLEQGRDRHPSREVLEALARVLQLDEDAVRHMQALTRPARRRRRPTHRATVRPSVEVLVHAMTQTPAAVVDRYLTVLTANPLAQCLHSGLATGRNLLRDVFLDPGTADAYPELEAVRRETVAGLRAFAGTDVDDPFLTDLVGELSLKSRAFGQMWARQDVRHCRAGTKRFRNPLVGDLTLTYDSFDVGGSTGQTMIVYTAAPGSQDHEALTLLSALAHDRTGSPATAAPSSPSRAQR</sequence>
<dbReference type="SUPFAM" id="SSF47413">
    <property type="entry name" value="lambda repressor-like DNA-binding domains"/>
    <property type="match status" value="1"/>
</dbReference>
<dbReference type="InterPro" id="IPR041413">
    <property type="entry name" value="MLTR_LBD"/>
</dbReference>
<dbReference type="Proteomes" id="UP000315677">
    <property type="component" value="Unassembled WGS sequence"/>
</dbReference>
<dbReference type="OrthoDB" id="4790304at2"/>
<dbReference type="PANTHER" id="PTHR35010:SF2">
    <property type="entry name" value="BLL4672 PROTEIN"/>
    <property type="match status" value="1"/>
</dbReference>